<comment type="caution">
    <text evidence="11">The sequence shown here is derived from an EMBL/GenBank/DDBJ whole genome shotgun (WGS) entry which is preliminary data.</text>
</comment>
<dbReference type="AlphaFoldDB" id="A0A5D8Z6C3"/>
<evidence type="ECO:0000256" key="5">
    <source>
        <dbReference type="ARBA" id="ARBA00022909"/>
    </source>
</evidence>
<keyword evidence="5" id="KW-0289">Folate biosynthesis</keyword>
<name>A0A5D8Z6C3_9GAMM</name>
<evidence type="ECO:0000256" key="8">
    <source>
        <dbReference type="ARBA" id="ARBA00035676"/>
    </source>
</evidence>
<comment type="similarity">
    <text evidence="2">Belongs to the class-IV pyridoxal-phosphate-dependent aminotransferase family.</text>
</comment>
<dbReference type="PANTHER" id="PTHR42743">
    <property type="entry name" value="AMINO-ACID AMINOTRANSFERASE"/>
    <property type="match status" value="1"/>
</dbReference>
<evidence type="ECO:0000256" key="2">
    <source>
        <dbReference type="ARBA" id="ARBA00009320"/>
    </source>
</evidence>
<dbReference type="PANTHER" id="PTHR42743:SF2">
    <property type="entry name" value="AMINODEOXYCHORISMATE LYASE"/>
    <property type="match status" value="1"/>
</dbReference>
<protein>
    <recommendedName>
        <fullName evidence="8 10">Aminodeoxychorismate lyase</fullName>
        <ecNumber evidence="8 10">4.1.3.38</ecNumber>
    </recommendedName>
</protein>
<comment type="subunit">
    <text evidence="3">Homodimer.</text>
</comment>
<evidence type="ECO:0000256" key="3">
    <source>
        <dbReference type="ARBA" id="ARBA00011738"/>
    </source>
</evidence>
<dbReference type="GO" id="GO:0030170">
    <property type="term" value="F:pyridoxal phosphate binding"/>
    <property type="evidence" value="ECO:0007669"/>
    <property type="project" value="InterPro"/>
</dbReference>
<sequence>MSGADVDSMLFEGERRIDAIAPADRGLAYGDGLFETMRAFRGELHWWDRHWARLRGGARVLGIELPTQAIVRDSLCALLDGRDGVCKLLVTRGSGARGYAPSAGPAFWSLSRHDAPEPREHVQLRWCSTRLAIQPALAGIKHCNRLEQVLARAEWTPGETADEGLMLDIDGAVVSAVAGNVFLLDRDRWLTPAIDRCGVRGVCRGWAAQQLDAYETRITPATLMGADAVFVCNAVRGILEVERLGDRSWTPHPQVAGLRQRLAADHPAFAAPPEMP</sequence>
<dbReference type="OrthoDB" id="9805628at2"/>
<evidence type="ECO:0000256" key="7">
    <source>
        <dbReference type="ARBA" id="ARBA00035633"/>
    </source>
</evidence>
<dbReference type="EMBL" id="VTRV01000079">
    <property type="protein sequence ID" value="TZF89642.1"/>
    <property type="molecule type" value="Genomic_DNA"/>
</dbReference>
<evidence type="ECO:0000256" key="1">
    <source>
        <dbReference type="ARBA" id="ARBA00001933"/>
    </source>
</evidence>
<comment type="catalytic activity">
    <reaction evidence="9">
        <text>4-amino-4-deoxychorismate = 4-aminobenzoate + pyruvate + H(+)</text>
        <dbReference type="Rhea" id="RHEA:16201"/>
        <dbReference type="ChEBI" id="CHEBI:15361"/>
        <dbReference type="ChEBI" id="CHEBI:15378"/>
        <dbReference type="ChEBI" id="CHEBI:17836"/>
        <dbReference type="ChEBI" id="CHEBI:58406"/>
        <dbReference type="EC" id="4.1.3.38"/>
    </reaction>
</comment>
<comment type="cofactor">
    <cofactor evidence="1">
        <name>pyridoxal 5'-phosphate</name>
        <dbReference type="ChEBI" id="CHEBI:597326"/>
    </cofactor>
</comment>
<dbReference type="GO" id="GO:0046656">
    <property type="term" value="P:folic acid biosynthetic process"/>
    <property type="evidence" value="ECO:0007669"/>
    <property type="project" value="UniProtKB-KW"/>
</dbReference>
<keyword evidence="6 11" id="KW-0456">Lyase</keyword>
<dbReference type="InterPro" id="IPR036038">
    <property type="entry name" value="Aminotransferase-like"/>
</dbReference>
<dbReference type="InterPro" id="IPR017824">
    <property type="entry name" value="Aminodeoxychorismate_lyase_IV"/>
</dbReference>
<dbReference type="Gene3D" id="3.30.470.10">
    <property type="match status" value="1"/>
</dbReference>
<proteinExistence type="inferred from homology"/>
<keyword evidence="4" id="KW-0663">Pyridoxal phosphate</keyword>
<dbReference type="SUPFAM" id="SSF56752">
    <property type="entry name" value="D-aminoacid aminotransferase-like PLP-dependent enzymes"/>
    <property type="match status" value="1"/>
</dbReference>
<dbReference type="GO" id="GO:0008153">
    <property type="term" value="P:4-aminobenzoate biosynthetic process"/>
    <property type="evidence" value="ECO:0007669"/>
    <property type="project" value="UniProtKB-UniRule"/>
</dbReference>
<evidence type="ECO:0000256" key="10">
    <source>
        <dbReference type="NCBIfam" id="TIGR03461"/>
    </source>
</evidence>
<comment type="pathway">
    <text evidence="7">Cofactor biosynthesis; tetrahydrofolate biosynthesis; 4-aminobenzoate from chorismate: step 2/2.</text>
</comment>
<evidence type="ECO:0000313" key="11">
    <source>
        <dbReference type="EMBL" id="TZF89642.1"/>
    </source>
</evidence>
<dbReference type="Proteomes" id="UP000323164">
    <property type="component" value="Unassembled WGS sequence"/>
</dbReference>
<organism evidence="11 12">
    <name type="scientific">Cognatilysobacter lacus</name>
    <dbReference type="NCBI Taxonomy" id="1643323"/>
    <lineage>
        <taxon>Bacteria</taxon>
        <taxon>Pseudomonadati</taxon>
        <taxon>Pseudomonadota</taxon>
        <taxon>Gammaproteobacteria</taxon>
        <taxon>Lysobacterales</taxon>
        <taxon>Lysobacteraceae</taxon>
        <taxon>Cognatilysobacter</taxon>
    </lineage>
</organism>
<dbReference type="GO" id="GO:0008696">
    <property type="term" value="F:4-amino-4-deoxychorismate lyase activity"/>
    <property type="evidence" value="ECO:0007669"/>
    <property type="project" value="UniProtKB-UniRule"/>
</dbReference>
<dbReference type="InterPro" id="IPR043131">
    <property type="entry name" value="BCAT-like_N"/>
</dbReference>
<dbReference type="GO" id="GO:0005829">
    <property type="term" value="C:cytosol"/>
    <property type="evidence" value="ECO:0007669"/>
    <property type="project" value="TreeGrafter"/>
</dbReference>
<evidence type="ECO:0000256" key="4">
    <source>
        <dbReference type="ARBA" id="ARBA00022898"/>
    </source>
</evidence>
<dbReference type="Pfam" id="PF01063">
    <property type="entry name" value="Aminotran_4"/>
    <property type="match status" value="1"/>
</dbReference>
<dbReference type="InterPro" id="IPR050571">
    <property type="entry name" value="Class-IV_PLP-Dep_Aminotrnsfr"/>
</dbReference>
<evidence type="ECO:0000313" key="12">
    <source>
        <dbReference type="Proteomes" id="UP000323164"/>
    </source>
</evidence>
<evidence type="ECO:0000256" key="9">
    <source>
        <dbReference type="ARBA" id="ARBA00049529"/>
    </source>
</evidence>
<dbReference type="InterPro" id="IPR043132">
    <property type="entry name" value="BCAT-like_C"/>
</dbReference>
<dbReference type="InterPro" id="IPR001544">
    <property type="entry name" value="Aminotrans_IV"/>
</dbReference>
<dbReference type="NCBIfam" id="TIGR03461">
    <property type="entry name" value="pabC_Proteo"/>
    <property type="match status" value="1"/>
</dbReference>
<reference evidence="11 12" key="1">
    <citation type="submission" date="2019-08" db="EMBL/GenBank/DDBJ databases">
        <title>Draft genome sequence of Lysobacter sp. UKS-15.</title>
        <authorList>
            <person name="Im W.-T."/>
        </authorList>
    </citation>
    <scope>NUCLEOTIDE SEQUENCE [LARGE SCALE GENOMIC DNA]</scope>
    <source>
        <strain evidence="11 12">UKS-15</strain>
    </source>
</reference>
<keyword evidence="12" id="KW-1185">Reference proteome</keyword>
<dbReference type="Gene3D" id="3.20.10.10">
    <property type="entry name" value="D-amino Acid Aminotransferase, subunit A, domain 2"/>
    <property type="match status" value="1"/>
</dbReference>
<dbReference type="EC" id="4.1.3.38" evidence="8 10"/>
<gene>
    <name evidence="11" type="primary">pabC</name>
    <name evidence="11" type="ORF">FW784_08480</name>
</gene>
<accession>A0A5D8Z6C3</accession>
<evidence type="ECO:0000256" key="6">
    <source>
        <dbReference type="ARBA" id="ARBA00023239"/>
    </source>
</evidence>
<dbReference type="CDD" id="cd01559">
    <property type="entry name" value="ADCL_like"/>
    <property type="match status" value="1"/>
</dbReference>